<protein>
    <submittedName>
        <fullName evidence="1">Uncharacterized protein</fullName>
    </submittedName>
</protein>
<proteinExistence type="predicted"/>
<dbReference type="EMBL" id="UINC01079443">
    <property type="protein sequence ID" value="SVC21448.1"/>
    <property type="molecule type" value="Genomic_DNA"/>
</dbReference>
<sequence>TAGMGDEGTTDGGFRAAAEVAVGAQQSAENGPPAFCVQTVGEDRGQQHSRKFLAEVINVDVWARGAQPQDERHIRRLPEASISGWQISSHSSIAMEGSMSRLTHHWRQVLAGMWLSDWTRARPSAVGS</sequence>
<evidence type="ECO:0000313" key="1">
    <source>
        <dbReference type="EMBL" id="SVC21448.1"/>
    </source>
</evidence>
<feature type="non-terminal residue" evidence="1">
    <location>
        <position position="1"/>
    </location>
</feature>
<dbReference type="AlphaFoldDB" id="A0A382KAS1"/>
<organism evidence="1">
    <name type="scientific">marine metagenome</name>
    <dbReference type="NCBI Taxonomy" id="408172"/>
    <lineage>
        <taxon>unclassified sequences</taxon>
        <taxon>metagenomes</taxon>
        <taxon>ecological metagenomes</taxon>
    </lineage>
</organism>
<accession>A0A382KAS1</accession>
<gene>
    <name evidence="1" type="ORF">METZ01_LOCUS274302</name>
</gene>
<name>A0A382KAS1_9ZZZZ</name>
<reference evidence="1" key="1">
    <citation type="submission" date="2018-05" db="EMBL/GenBank/DDBJ databases">
        <authorList>
            <person name="Lanie J.A."/>
            <person name="Ng W.-L."/>
            <person name="Kazmierczak K.M."/>
            <person name="Andrzejewski T.M."/>
            <person name="Davidsen T.M."/>
            <person name="Wayne K.J."/>
            <person name="Tettelin H."/>
            <person name="Glass J.I."/>
            <person name="Rusch D."/>
            <person name="Podicherti R."/>
            <person name="Tsui H.-C.T."/>
            <person name="Winkler M.E."/>
        </authorList>
    </citation>
    <scope>NUCLEOTIDE SEQUENCE</scope>
</reference>